<gene>
    <name evidence="1" type="ORF">TWF730_004359</name>
</gene>
<dbReference type="Proteomes" id="UP001373714">
    <property type="component" value="Unassembled WGS sequence"/>
</dbReference>
<accession>A0AAV9U1F3</accession>
<protein>
    <submittedName>
        <fullName evidence="1">Uncharacterized protein</fullName>
    </submittedName>
</protein>
<reference evidence="1 2" key="1">
    <citation type="submission" date="2019-10" db="EMBL/GenBank/DDBJ databases">
        <authorList>
            <person name="Palmer J.M."/>
        </authorList>
    </citation>
    <scope>NUCLEOTIDE SEQUENCE [LARGE SCALE GENOMIC DNA]</scope>
    <source>
        <strain evidence="1 2">TWF730</strain>
    </source>
</reference>
<dbReference type="AlphaFoldDB" id="A0AAV9U1F3"/>
<keyword evidence="2" id="KW-1185">Reference proteome</keyword>
<organism evidence="1 2">
    <name type="scientific">Orbilia blumenaviensis</name>
    <dbReference type="NCBI Taxonomy" id="1796055"/>
    <lineage>
        <taxon>Eukaryota</taxon>
        <taxon>Fungi</taxon>
        <taxon>Dikarya</taxon>
        <taxon>Ascomycota</taxon>
        <taxon>Pezizomycotina</taxon>
        <taxon>Orbiliomycetes</taxon>
        <taxon>Orbiliales</taxon>
        <taxon>Orbiliaceae</taxon>
        <taxon>Orbilia</taxon>
    </lineage>
</organism>
<name>A0AAV9U1F3_9PEZI</name>
<comment type="caution">
    <text evidence="1">The sequence shown here is derived from an EMBL/GenBank/DDBJ whole genome shotgun (WGS) entry which is preliminary data.</text>
</comment>
<evidence type="ECO:0000313" key="1">
    <source>
        <dbReference type="EMBL" id="KAK6331271.1"/>
    </source>
</evidence>
<dbReference type="EMBL" id="JAVHNS010000018">
    <property type="protein sequence ID" value="KAK6331271.1"/>
    <property type="molecule type" value="Genomic_DNA"/>
</dbReference>
<evidence type="ECO:0000313" key="2">
    <source>
        <dbReference type="Proteomes" id="UP001373714"/>
    </source>
</evidence>
<proteinExistence type="predicted"/>
<sequence>MHRPGLASYALQNPYEHYRILAFTRYCDCFDPRDYVYAILSFQSNYYFSTPPYIQPNYRKTKRQVYLDLLIAFRNKFLTSLNILAFCNEGTGDTPSWVPGWARTPAILCDTIKTKSTLPPPRYSHEESISIIRTWVPQNLETLIYPTGQSSLDSFASLIVHGEISETWLKLPFLPPPQQAKLIMQRDILPNGDPNAIDFHYGEPHWSSRYYSSIKKNITSSGFIETKTGYYTMA</sequence>